<gene>
    <name evidence="2" type="ORF">JF888_06735</name>
</gene>
<dbReference type="Proteomes" id="UP000620075">
    <property type="component" value="Unassembled WGS sequence"/>
</dbReference>
<dbReference type="Pfam" id="PF12867">
    <property type="entry name" value="DinB_2"/>
    <property type="match status" value="1"/>
</dbReference>
<proteinExistence type="predicted"/>
<dbReference type="AlphaFoldDB" id="A0A934KDN4"/>
<dbReference type="Gene3D" id="1.20.120.450">
    <property type="entry name" value="dinb family like domain"/>
    <property type="match status" value="1"/>
</dbReference>
<organism evidence="2 3">
    <name type="scientific">Candidatus Dormiibacter inghamiae</name>
    <dbReference type="NCBI Taxonomy" id="3127013"/>
    <lineage>
        <taxon>Bacteria</taxon>
        <taxon>Bacillati</taxon>
        <taxon>Candidatus Dormiibacterota</taxon>
        <taxon>Candidatus Dormibacteria</taxon>
        <taxon>Candidatus Dormibacterales</taxon>
        <taxon>Candidatus Dormibacteraceae</taxon>
        <taxon>Candidatus Dormiibacter</taxon>
    </lineage>
</organism>
<comment type="caution">
    <text evidence="2">The sequence shown here is derived from an EMBL/GenBank/DDBJ whole genome shotgun (WGS) entry which is preliminary data.</text>
</comment>
<accession>A0A934KDN4</accession>
<evidence type="ECO:0000313" key="2">
    <source>
        <dbReference type="EMBL" id="MBJ7602875.1"/>
    </source>
</evidence>
<dbReference type="RefSeq" id="WP_338177939.1">
    <property type="nucleotide sequence ID" value="NZ_JAEKNQ010000025.1"/>
</dbReference>
<dbReference type="InterPro" id="IPR024775">
    <property type="entry name" value="DinB-like"/>
</dbReference>
<reference evidence="2 3" key="1">
    <citation type="submission" date="2020-10" db="EMBL/GenBank/DDBJ databases">
        <title>Ca. Dormibacterota MAGs.</title>
        <authorList>
            <person name="Montgomery K."/>
        </authorList>
    </citation>
    <scope>NUCLEOTIDE SEQUENCE [LARGE SCALE GENOMIC DNA]</scope>
    <source>
        <strain evidence="2">SC8811_S16_3</strain>
    </source>
</reference>
<evidence type="ECO:0000259" key="1">
    <source>
        <dbReference type="Pfam" id="PF12867"/>
    </source>
</evidence>
<name>A0A934KDN4_9BACT</name>
<feature type="domain" description="DinB-like" evidence="1">
    <location>
        <begin position="36"/>
        <end position="180"/>
    </location>
</feature>
<sequence>MIDFGPYRRKEKTLRELSQGLDRNDLKQLTDEIVDQQLELIAEVQDEDVVFVPNDPQADDTFAAAEAKRNLAWTLGHVIVHATASSEEGNAHALELARGVQIVLGARSRSEVPWEQMTTVQLLRQRLTESRRMRQEMLDAWPDAPDLLNEYKSRPESRGQNALDRFLSSLSHEEGHLAQIAEIVRQARAARSSVQPSAI</sequence>
<dbReference type="InterPro" id="IPR034660">
    <property type="entry name" value="DinB/YfiT-like"/>
</dbReference>
<protein>
    <submittedName>
        <fullName evidence="2">DinB family protein</fullName>
    </submittedName>
</protein>
<dbReference type="EMBL" id="JAEKNQ010000025">
    <property type="protein sequence ID" value="MBJ7602875.1"/>
    <property type="molecule type" value="Genomic_DNA"/>
</dbReference>
<evidence type="ECO:0000313" key="3">
    <source>
        <dbReference type="Proteomes" id="UP000620075"/>
    </source>
</evidence>